<dbReference type="EMBL" id="KV440987">
    <property type="protein sequence ID" value="OAD71058.1"/>
    <property type="molecule type" value="Genomic_DNA"/>
</dbReference>
<dbReference type="Proteomes" id="UP000077315">
    <property type="component" value="Unassembled WGS sequence"/>
</dbReference>
<proteinExistence type="predicted"/>
<reference evidence="3" key="1">
    <citation type="submission" date="2015-06" db="EMBL/GenBank/DDBJ databases">
        <title>Expansion of signal transduction pathways in fungi by whole-genome duplication.</title>
        <authorList>
            <consortium name="DOE Joint Genome Institute"/>
            <person name="Corrochano L.M."/>
            <person name="Kuo A."/>
            <person name="Marcet-Houben M."/>
            <person name="Polaino S."/>
            <person name="Salamov A."/>
            <person name="Villalobos J.M."/>
            <person name="Alvarez M.I."/>
            <person name="Avalos J."/>
            <person name="Benito E.P."/>
            <person name="Benoit I."/>
            <person name="Burger G."/>
            <person name="Camino L.P."/>
            <person name="Canovas D."/>
            <person name="Cerda-Olmedo E."/>
            <person name="Cheng J.-F."/>
            <person name="Dominguez A."/>
            <person name="Elias M."/>
            <person name="Eslava A.P."/>
            <person name="Glaser F."/>
            <person name="Grimwood J."/>
            <person name="Gutierrez G."/>
            <person name="Heitman J."/>
            <person name="Henrissat B."/>
            <person name="Iturriaga E.A."/>
            <person name="Lang B.F."/>
            <person name="Lavin J.L."/>
            <person name="Lee S."/>
            <person name="Li W."/>
            <person name="Lindquist E."/>
            <person name="Lopez-Garcia S."/>
            <person name="Luque E.M."/>
            <person name="Marcos A.T."/>
            <person name="Martin J."/>
            <person name="McCluskey K."/>
            <person name="Medina H.R."/>
            <person name="Miralles-Duran A."/>
            <person name="Miyazaki A."/>
            <person name="Munoz-Torres E."/>
            <person name="Oguiza J.A."/>
            <person name="Ohm R."/>
            <person name="Olmedo M."/>
            <person name="Orejas M."/>
            <person name="Ortiz-Castellanos L."/>
            <person name="Pisabarro A.G."/>
            <person name="Rodriguez-Romero J."/>
            <person name="Ruiz-Herrera J."/>
            <person name="Ruiz-Vazquez R."/>
            <person name="Sanz C."/>
            <person name="Schackwitz W."/>
            <person name="Schmutz J."/>
            <person name="Shahriari M."/>
            <person name="Shelest E."/>
            <person name="Silva-Franco F."/>
            <person name="Soanes D."/>
            <person name="Syed K."/>
            <person name="Tagua V.G."/>
            <person name="Talbot N.J."/>
            <person name="Thon M."/>
            <person name="De vries R.P."/>
            <person name="Wiebenga A."/>
            <person name="Yadav J.S."/>
            <person name="Braun E.L."/>
            <person name="Baker S."/>
            <person name="Garre V."/>
            <person name="Horwitz B."/>
            <person name="Torres-Martinez S."/>
            <person name="Idnurm A."/>
            <person name="Herrera-Estrella A."/>
            <person name="Gabaldon T."/>
            <person name="Grigoriev I.V."/>
        </authorList>
    </citation>
    <scope>NUCLEOTIDE SEQUENCE [LARGE SCALE GENOMIC DNA]</scope>
    <source>
        <strain evidence="3">NRRL 1555(-)</strain>
    </source>
</reference>
<keyword evidence="1" id="KW-0732">Signal</keyword>
<dbReference type="InParanoid" id="A0A167LTE0"/>
<dbReference type="GeneID" id="29003574"/>
<keyword evidence="3" id="KW-1185">Reference proteome</keyword>
<protein>
    <submittedName>
        <fullName evidence="2">Uncharacterized protein</fullName>
    </submittedName>
</protein>
<organism evidence="2 3">
    <name type="scientific">Phycomyces blakesleeanus (strain ATCC 8743b / DSM 1359 / FGSC 10004 / NBRC 33097 / NRRL 1555)</name>
    <dbReference type="NCBI Taxonomy" id="763407"/>
    <lineage>
        <taxon>Eukaryota</taxon>
        <taxon>Fungi</taxon>
        <taxon>Fungi incertae sedis</taxon>
        <taxon>Mucoromycota</taxon>
        <taxon>Mucoromycotina</taxon>
        <taxon>Mucoromycetes</taxon>
        <taxon>Mucorales</taxon>
        <taxon>Phycomycetaceae</taxon>
        <taxon>Phycomyces</taxon>
    </lineage>
</organism>
<dbReference type="RefSeq" id="XP_018289098.1">
    <property type="nucleotide sequence ID" value="XM_018442668.1"/>
</dbReference>
<name>A0A167LTE0_PHYB8</name>
<dbReference type="VEuPathDB" id="FungiDB:PHYBLDRAFT_72510"/>
<feature type="chain" id="PRO_5007890012" evidence="1">
    <location>
        <begin position="24"/>
        <end position="339"/>
    </location>
</feature>
<feature type="signal peptide" evidence="1">
    <location>
        <begin position="1"/>
        <end position="23"/>
    </location>
</feature>
<gene>
    <name evidence="2" type="ORF">PHYBLDRAFT_72510</name>
</gene>
<dbReference type="OrthoDB" id="2244820at2759"/>
<dbReference type="AlphaFoldDB" id="A0A167LTE0"/>
<evidence type="ECO:0000313" key="2">
    <source>
        <dbReference type="EMBL" id="OAD71058.1"/>
    </source>
</evidence>
<evidence type="ECO:0000313" key="3">
    <source>
        <dbReference type="Proteomes" id="UP000077315"/>
    </source>
</evidence>
<sequence length="339" mass="39313">MPKSTCCLLLVTSQLWLTWRTLAHMPVCLVAKSVKQREKSQTTYSTECTLKIVPLLCNLWKNSKPAILELSAFFRSFFFALDELHLVARGIRKHIYDLITVSLTKETKFSYTHLDDTLTSTEYPFFVPRTSLVTIDICITSSRPYMPVLFQGSFDNVFSKIDDTRAVDWLDFLLYIALLFVVPFLPNRAVKTAVLSLVKGCALALQWTLTLELLDKMDVHFKHWHHYLLQQVQNKTISLSVFRPVQHYLVHILFIVKQLSLLRYYSTWSMERVIGVFFKLIKSKCKGSRNASFLVERFALHNYINTAIRIQNEIDLIQLKPYGRESYMDLPNDPSGAQL</sequence>
<evidence type="ECO:0000256" key="1">
    <source>
        <dbReference type="SAM" id="SignalP"/>
    </source>
</evidence>
<accession>A0A167LTE0</accession>